<name>A0A3N4HH30_ASCIM</name>
<evidence type="ECO:0000313" key="3">
    <source>
        <dbReference type="Proteomes" id="UP000275078"/>
    </source>
</evidence>
<dbReference type="EMBL" id="ML119864">
    <property type="protein sequence ID" value="RPA72376.1"/>
    <property type="molecule type" value="Genomic_DNA"/>
</dbReference>
<keyword evidence="1" id="KW-1133">Transmembrane helix</keyword>
<sequence>MPQAPQFLPLLRFVWQVAVFIVEEFRSRRDDLTTLTLELSSPESPILRLYLPRSIPLTRSTFYVYYFRPFVMSFLIRFFLPVFIIAMFFTGSVIKLMSALADESSEVYNPLGAVISEEAKEECKKRPIPGNSDISGCCWFHTNCKGILLWSYAALDCPVAIQTSASTAGELQVGRDPKYMSSVFKFHRLILESDMVDR</sequence>
<keyword evidence="1" id="KW-0472">Membrane</keyword>
<accession>A0A3N4HH30</accession>
<gene>
    <name evidence="2" type="ORF">BJ508DRAFT_381588</name>
</gene>
<proteinExistence type="predicted"/>
<dbReference type="AlphaFoldDB" id="A0A3N4HH30"/>
<keyword evidence="1" id="KW-0812">Transmembrane</keyword>
<feature type="transmembrane region" description="Helical" evidence="1">
    <location>
        <begin position="66"/>
        <end position="89"/>
    </location>
</feature>
<protein>
    <submittedName>
        <fullName evidence="2">Uncharacterized protein</fullName>
    </submittedName>
</protein>
<dbReference type="Proteomes" id="UP000275078">
    <property type="component" value="Unassembled WGS sequence"/>
</dbReference>
<keyword evidence="3" id="KW-1185">Reference proteome</keyword>
<evidence type="ECO:0000256" key="1">
    <source>
        <dbReference type="SAM" id="Phobius"/>
    </source>
</evidence>
<organism evidence="2 3">
    <name type="scientific">Ascobolus immersus RN42</name>
    <dbReference type="NCBI Taxonomy" id="1160509"/>
    <lineage>
        <taxon>Eukaryota</taxon>
        <taxon>Fungi</taxon>
        <taxon>Dikarya</taxon>
        <taxon>Ascomycota</taxon>
        <taxon>Pezizomycotina</taxon>
        <taxon>Pezizomycetes</taxon>
        <taxon>Pezizales</taxon>
        <taxon>Ascobolaceae</taxon>
        <taxon>Ascobolus</taxon>
    </lineage>
</organism>
<reference evidence="2 3" key="1">
    <citation type="journal article" date="2018" name="Nat. Ecol. Evol.">
        <title>Pezizomycetes genomes reveal the molecular basis of ectomycorrhizal truffle lifestyle.</title>
        <authorList>
            <person name="Murat C."/>
            <person name="Payen T."/>
            <person name="Noel B."/>
            <person name="Kuo A."/>
            <person name="Morin E."/>
            <person name="Chen J."/>
            <person name="Kohler A."/>
            <person name="Krizsan K."/>
            <person name="Balestrini R."/>
            <person name="Da Silva C."/>
            <person name="Montanini B."/>
            <person name="Hainaut M."/>
            <person name="Levati E."/>
            <person name="Barry K.W."/>
            <person name="Belfiori B."/>
            <person name="Cichocki N."/>
            <person name="Clum A."/>
            <person name="Dockter R.B."/>
            <person name="Fauchery L."/>
            <person name="Guy J."/>
            <person name="Iotti M."/>
            <person name="Le Tacon F."/>
            <person name="Lindquist E.A."/>
            <person name="Lipzen A."/>
            <person name="Malagnac F."/>
            <person name="Mello A."/>
            <person name="Molinier V."/>
            <person name="Miyauchi S."/>
            <person name="Poulain J."/>
            <person name="Riccioni C."/>
            <person name="Rubini A."/>
            <person name="Sitrit Y."/>
            <person name="Splivallo R."/>
            <person name="Traeger S."/>
            <person name="Wang M."/>
            <person name="Zifcakova L."/>
            <person name="Wipf D."/>
            <person name="Zambonelli A."/>
            <person name="Paolocci F."/>
            <person name="Nowrousian M."/>
            <person name="Ottonello S."/>
            <person name="Baldrian P."/>
            <person name="Spatafora J.W."/>
            <person name="Henrissat B."/>
            <person name="Nagy L.G."/>
            <person name="Aury J.M."/>
            <person name="Wincker P."/>
            <person name="Grigoriev I.V."/>
            <person name="Bonfante P."/>
            <person name="Martin F.M."/>
        </authorList>
    </citation>
    <scope>NUCLEOTIDE SEQUENCE [LARGE SCALE GENOMIC DNA]</scope>
    <source>
        <strain evidence="2 3">RN42</strain>
    </source>
</reference>
<evidence type="ECO:0000313" key="2">
    <source>
        <dbReference type="EMBL" id="RPA72376.1"/>
    </source>
</evidence>